<name>A0A812DBK4_ACAPH</name>
<dbReference type="PANTHER" id="PTHR12714:SF9">
    <property type="entry name" value="PROTEIN-S-ISOPRENYLCYSTEINE O-METHYLTRANSFERASE"/>
    <property type="match status" value="1"/>
</dbReference>
<evidence type="ECO:0000256" key="9">
    <source>
        <dbReference type="ARBA" id="ARBA00022989"/>
    </source>
</evidence>
<dbReference type="EC" id="2.1.1.100" evidence="4 13"/>
<evidence type="ECO:0000256" key="7">
    <source>
        <dbReference type="ARBA" id="ARBA00022691"/>
    </source>
</evidence>
<dbReference type="GO" id="GO:0032259">
    <property type="term" value="P:methylation"/>
    <property type="evidence" value="ECO:0007669"/>
    <property type="project" value="UniProtKB-KW"/>
</dbReference>
<gene>
    <name evidence="14" type="ORF">SPHA_53314</name>
</gene>
<dbReference type="AlphaFoldDB" id="A0A812DBK4"/>
<dbReference type="OrthoDB" id="422086at2759"/>
<dbReference type="PROSITE" id="PS51564">
    <property type="entry name" value="SAM_ICMT"/>
    <property type="match status" value="1"/>
</dbReference>
<protein>
    <recommendedName>
        <fullName evidence="12 13">Protein-S-isoprenylcysteine O-methyltransferase</fullName>
        <ecNumber evidence="4 13">2.1.1.100</ecNumber>
    </recommendedName>
</protein>
<evidence type="ECO:0000256" key="5">
    <source>
        <dbReference type="ARBA" id="ARBA00022603"/>
    </source>
</evidence>
<keyword evidence="15" id="KW-1185">Reference proteome</keyword>
<evidence type="ECO:0000256" key="4">
    <source>
        <dbReference type="ARBA" id="ARBA00012151"/>
    </source>
</evidence>
<evidence type="ECO:0000256" key="6">
    <source>
        <dbReference type="ARBA" id="ARBA00022679"/>
    </source>
</evidence>
<keyword evidence="5 13" id="KW-0489">Methyltransferase</keyword>
<evidence type="ECO:0000256" key="13">
    <source>
        <dbReference type="RuleBase" id="RU362022"/>
    </source>
</evidence>
<dbReference type="InterPro" id="IPR025770">
    <property type="entry name" value="PPMT_MeTrfase"/>
</dbReference>
<dbReference type="PANTHER" id="PTHR12714">
    <property type="entry name" value="PROTEIN-S ISOPRENYLCYSTEINE O-METHYLTRANSFERASE"/>
    <property type="match status" value="1"/>
</dbReference>
<keyword evidence="8 13" id="KW-0812">Transmembrane</keyword>
<keyword evidence="13" id="KW-0256">Endoplasmic reticulum</keyword>
<evidence type="ECO:0000256" key="1">
    <source>
        <dbReference type="ARBA" id="ARBA00001450"/>
    </source>
</evidence>
<dbReference type="Pfam" id="PF04140">
    <property type="entry name" value="ICMT"/>
    <property type="match status" value="1"/>
</dbReference>
<dbReference type="EMBL" id="CAHIKZ030003380">
    <property type="protein sequence ID" value="CAE1299531.1"/>
    <property type="molecule type" value="Genomic_DNA"/>
</dbReference>
<evidence type="ECO:0000256" key="11">
    <source>
        <dbReference type="ARBA" id="ARBA00023572"/>
    </source>
</evidence>
<comment type="catalytic activity">
    <reaction evidence="1 13">
        <text>[protein]-C-terminal S-[(2E,6E)-farnesyl]-L-cysteine + S-adenosyl-L-methionine = [protein]-C-terminal S-[(2E,6E)-farnesyl]-L-cysteine methyl ester + S-adenosyl-L-homocysteine</text>
        <dbReference type="Rhea" id="RHEA:21672"/>
        <dbReference type="Rhea" id="RHEA-COMP:12125"/>
        <dbReference type="Rhea" id="RHEA-COMP:12126"/>
        <dbReference type="ChEBI" id="CHEBI:57856"/>
        <dbReference type="ChEBI" id="CHEBI:59789"/>
        <dbReference type="ChEBI" id="CHEBI:90510"/>
        <dbReference type="ChEBI" id="CHEBI:90511"/>
        <dbReference type="EC" id="2.1.1.100"/>
    </reaction>
</comment>
<feature type="transmembrane region" description="Helical" evidence="13">
    <location>
        <begin position="221"/>
        <end position="244"/>
    </location>
</feature>
<feature type="transmembrane region" description="Helical" evidence="13">
    <location>
        <begin position="42"/>
        <end position="63"/>
    </location>
</feature>
<organism evidence="14 15">
    <name type="scientific">Acanthosepion pharaonis</name>
    <name type="common">Pharaoh cuttlefish</name>
    <name type="synonym">Sepia pharaonis</name>
    <dbReference type="NCBI Taxonomy" id="158019"/>
    <lineage>
        <taxon>Eukaryota</taxon>
        <taxon>Metazoa</taxon>
        <taxon>Spiralia</taxon>
        <taxon>Lophotrochozoa</taxon>
        <taxon>Mollusca</taxon>
        <taxon>Cephalopoda</taxon>
        <taxon>Coleoidea</taxon>
        <taxon>Decapodiformes</taxon>
        <taxon>Sepiida</taxon>
        <taxon>Sepiina</taxon>
        <taxon>Sepiidae</taxon>
        <taxon>Acanthosepion</taxon>
    </lineage>
</organism>
<accession>A0A812DBK4</accession>
<comment type="function">
    <text evidence="11">Catalyzes the post-translational methylation of isoprenylated C-terminal cysteine residues.</text>
</comment>
<evidence type="ECO:0000256" key="2">
    <source>
        <dbReference type="ARBA" id="ARBA00004141"/>
    </source>
</evidence>
<evidence type="ECO:0000256" key="10">
    <source>
        <dbReference type="ARBA" id="ARBA00023136"/>
    </source>
</evidence>
<feature type="transmembrane region" description="Helical" evidence="13">
    <location>
        <begin position="75"/>
        <end position="92"/>
    </location>
</feature>
<proteinExistence type="inferred from homology"/>
<reference evidence="14" key="1">
    <citation type="submission" date="2021-01" db="EMBL/GenBank/DDBJ databases">
        <authorList>
            <person name="Li R."/>
            <person name="Bekaert M."/>
        </authorList>
    </citation>
    <scope>NUCLEOTIDE SEQUENCE</scope>
    <source>
        <strain evidence="14">Farmed</strain>
    </source>
</reference>
<evidence type="ECO:0000256" key="12">
    <source>
        <dbReference type="ARBA" id="ARBA00023656"/>
    </source>
</evidence>
<evidence type="ECO:0000313" key="14">
    <source>
        <dbReference type="EMBL" id="CAE1299531.1"/>
    </source>
</evidence>
<evidence type="ECO:0000256" key="3">
    <source>
        <dbReference type="ARBA" id="ARBA00009140"/>
    </source>
</evidence>
<keyword evidence="7 13" id="KW-0949">S-adenosyl-L-methionine</keyword>
<comment type="caution">
    <text evidence="14">The sequence shown here is derived from an EMBL/GenBank/DDBJ whole genome shotgun (WGS) entry which is preliminary data.</text>
</comment>
<evidence type="ECO:0000313" key="15">
    <source>
        <dbReference type="Proteomes" id="UP000597762"/>
    </source>
</evidence>
<comment type="subcellular location">
    <subcellularLocation>
        <location evidence="13">Endoplasmic reticulum membrane</location>
        <topology evidence="13">Multi-pass membrane protein</topology>
    </subcellularLocation>
    <subcellularLocation>
        <location evidence="2">Membrane</location>
        <topology evidence="2">Multi-pass membrane protein</topology>
    </subcellularLocation>
</comment>
<keyword evidence="10 13" id="KW-0472">Membrane</keyword>
<dbReference type="InterPro" id="IPR007269">
    <property type="entry name" value="ICMT_MeTrfase"/>
</dbReference>
<sequence>MAIRFVREAKTSFLCFLLGAAICFLPSVPLLDPSLQYVWIDFWKYLLGIYALAFNVIISLIFISDNNLYQVALRAGWLGLFFGLGLLLSVAKSTLVHFGWYIMALSFFHWSEYFITALTNPRSLSLESFLLDHSREYKLAAVSSWAEFMLEWYCFSGLKQIRWLSMIGLIMVVGGEILRKCSMYTARANFNHYIQHVKQDGHTLVTYGVYSLFRHPAYVGWFYWSIGTQLILCNPLCLVGYTVVTWRFFRERIYEEEIYLLNFFGEDYFEYQKKVGTGLPFITGYRGEL</sequence>
<evidence type="ECO:0000256" key="8">
    <source>
        <dbReference type="ARBA" id="ARBA00022692"/>
    </source>
</evidence>
<dbReference type="Proteomes" id="UP000597762">
    <property type="component" value="Unassembled WGS sequence"/>
</dbReference>
<dbReference type="Gene3D" id="1.20.120.1630">
    <property type="match status" value="1"/>
</dbReference>
<keyword evidence="9 13" id="KW-1133">Transmembrane helix</keyword>
<dbReference type="GO" id="GO:0005789">
    <property type="term" value="C:endoplasmic reticulum membrane"/>
    <property type="evidence" value="ECO:0007669"/>
    <property type="project" value="UniProtKB-SubCell"/>
</dbReference>
<dbReference type="GO" id="GO:0004671">
    <property type="term" value="F:protein C-terminal S-isoprenylcysteine carboxyl O-methyltransferase activity"/>
    <property type="evidence" value="ECO:0007669"/>
    <property type="project" value="UniProtKB-EC"/>
</dbReference>
<comment type="similarity">
    <text evidence="3 13">Belongs to the class VI-like SAM-binding methyltransferase superfamily. Isoprenylcysteine carboxyl methyltransferase family.</text>
</comment>
<keyword evidence="6 14" id="KW-0808">Transferase</keyword>
<feature type="transmembrane region" description="Helical" evidence="13">
    <location>
        <begin position="12"/>
        <end position="30"/>
    </location>
</feature>